<gene>
    <name evidence="2" type="primary">CD209</name>
    <name evidence="2" type="ORF">BLAG_LOCUS20322</name>
</gene>
<dbReference type="PANTHER" id="PTHR22801">
    <property type="entry name" value="LITHOSTATHINE"/>
    <property type="match status" value="1"/>
</dbReference>
<dbReference type="Gene3D" id="3.10.100.10">
    <property type="entry name" value="Mannose-Binding Protein A, subunit A"/>
    <property type="match status" value="1"/>
</dbReference>
<dbReference type="Proteomes" id="UP000838412">
    <property type="component" value="Chromosome 6"/>
</dbReference>
<dbReference type="InterPro" id="IPR016187">
    <property type="entry name" value="CTDL_fold"/>
</dbReference>
<evidence type="ECO:0000313" key="3">
    <source>
        <dbReference type="Proteomes" id="UP000838412"/>
    </source>
</evidence>
<dbReference type="PANTHER" id="PTHR22801:SF63">
    <property type="entry name" value="C-TYPE LECTIN DOMAIN-CONTAINING PROTEIN"/>
    <property type="match status" value="1"/>
</dbReference>
<proteinExistence type="predicted"/>
<feature type="domain" description="C-type lectin" evidence="1">
    <location>
        <begin position="1"/>
        <end position="103"/>
    </location>
</feature>
<dbReference type="OrthoDB" id="441660at2759"/>
<dbReference type="InterPro" id="IPR016186">
    <property type="entry name" value="C-type_lectin-like/link_sf"/>
</dbReference>
<sequence>MPETKEFDQTLRALVRSAGDRNDHWIGMWETGSFGKHVLGSWKWVDGSRLAPYDYQGWNPGEPNYDGSQKTMCVQYHFSYAGYTGNPMWDDDNCSDNKLYICQSRSA</sequence>
<organism evidence="2 3">
    <name type="scientific">Branchiostoma lanceolatum</name>
    <name type="common">Common lancelet</name>
    <name type="synonym">Amphioxus lanceolatum</name>
    <dbReference type="NCBI Taxonomy" id="7740"/>
    <lineage>
        <taxon>Eukaryota</taxon>
        <taxon>Metazoa</taxon>
        <taxon>Chordata</taxon>
        <taxon>Cephalochordata</taxon>
        <taxon>Leptocardii</taxon>
        <taxon>Amphioxiformes</taxon>
        <taxon>Branchiostomatidae</taxon>
        <taxon>Branchiostoma</taxon>
    </lineage>
</organism>
<dbReference type="CDD" id="cd00037">
    <property type="entry name" value="CLECT"/>
    <property type="match status" value="1"/>
</dbReference>
<dbReference type="AlphaFoldDB" id="A0A8K0EY13"/>
<accession>A0A8K0EY13</accession>
<dbReference type="PROSITE" id="PS50041">
    <property type="entry name" value="C_TYPE_LECTIN_2"/>
    <property type="match status" value="1"/>
</dbReference>
<evidence type="ECO:0000259" key="1">
    <source>
        <dbReference type="PROSITE" id="PS50041"/>
    </source>
</evidence>
<dbReference type="InterPro" id="IPR001304">
    <property type="entry name" value="C-type_lectin-like"/>
</dbReference>
<protein>
    <submittedName>
        <fullName evidence="2">CD209 protein</fullName>
    </submittedName>
</protein>
<reference evidence="2" key="1">
    <citation type="submission" date="2022-01" db="EMBL/GenBank/DDBJ databases">
        <authorList>
            <person name="Braso-Vives M."/>
        </authorList>
    </citation>
    <scope>NUCLEOTIDE SEQUENCE</scope>
</reference>
<name>A0A8K0EY13_BRALA</name>
<dbReference type="Pfam" id="PF00059">
    <property type="entry name" value="Lectin_C"/>
    <property type="match status" value="1"/>
</dbReference>
<dbReference type="SUPFAM" id="SSF56436">
    <property type="entry name" value="C-type lectin-like"/>
    <property type="match status" value="1"/>
</dbReference>
<evidence type="ECO:0000313" key="2">
    <source>
        <dbReference type="EMBL" id="CAH1266778.1"/>
    </source>
</evidence>
<keyword evidence="3" id="KW-1185">Reference proteome</keyword>
<dbReference type="EMBL" id="OV696691">
    <property type="protein sequence ID" value="CAH1266778.1"/>
    <property type="molecule type" value="Genomic_DNA"/>
</dbReference>
<dbReference type="InterPro" id="IPR050801">
    <property type="entry name" value="Ca-Dep_Lectins_ImmuneDev"/>
</dbReference>